<keyword evidence="2" id="KW-1185">Reference proteome</keyword>
<proteinExistence type="predicted"/>
<gene>
    <name evidence="1" type="ORF">PPENT_87.1.T0340109</name>
</gene>
<evidence type="ECO:0000313" key="1">
    <source>
        <dbReference type="EMBL" id="CAD8160014.1"/>
    </source>
</evidence>
<sequence length="205" mass="25229">MDLVNQAFKQLYIQDECYENIKDKVDQFPYDEVYSLMEFYVQNYLDRVQNNLYSYSYNDYDSAKFYMEQVNSYWMRIQNIALELGKYQNTIDQNFKIEYFKIIRQIYHQREICRIYKFNQSIEPYFCSSIFQYFKPKITTHQDLMTNWLTYSQYEQGVDEIKDFEKRLEFAMTNLPDYEKKIITKITSKLGKNIINLMKKKKKKL</sequence>
<protein>
    <submittedName>
        <fullName evidence="1">Uncharacterized protein</fullName>
    </submittedName>
</protein>
<dbReference type="AlphaFoldDB" id="A0A8S1U5T1"/>
<accession>A0A8S1U5T1</accession>
<evidence type="ECO:0000313" key="2">
    <source>
        <dbReference type="Proteomes" id="UP000689195"/>
    </source>
</evidence>
<organism evidence="1 2">
    <name type="scientific">Paramecium pentaurelia</name>
    <dbReference type="NCBI Taxonomy" id="43138"/>
    <lineage>
        <taxon>Eukaryota</taxon>
        <taxon>Sar</taxon>
        <taxon>Alveolata</taxon>
        <taxon>Ciliophora</taxon>
        <taxon>Intramacronucleata</taxon>
        <taxon>Oligohymenophorea</taxon>
        <taxon>Peniculida</taxon>
        <taxon>Parameciidae</taxon>
        <taxon>Paramecium</taxon>
    </lineage>
</organism>
<dbReference type="EMBL" id="CAJJDO010000034">
    <property type="protein sequence ID" value="CAD8160014.1"/>
    <property type="molecule type" value="Genomic_DNA"/>
</dbReference>
<dbReference type="Proteomes" id="UP000689195">
    <property type="component" value="Unassembled WGS sequence"/>
</dbReference>
<comment type="caution">
    <text evidence="1">The sequence shown here is derived from an EMBL/GenBank/DDBJ whole genome shotgun (WGS) entry which is preliminary data.</text>
</comment>
<name>A0A8S1U5T1_9CILI</name>
<reference evidence="1" key="1">
    <citation type="submission" date="2021-01" db="EMBL/GenBank/DDBJ databases">
        <authorList>
            <consortium name="Genoscope - CEA"/>
            <person name="William W."/>
        </authorList>
    </citation>
    <scope>NUCLEOTIDE SEQUENCE</scope>
</reference>